<organism evidence="1 2">
    <name type="scientific">Trifolium medium</name>
    <dbReference type="NCBI Taxonomy" id="97028"/>
    <lineage>
        <taxon>Eukaryota</taxon>
        <taxon>Viridiplantae</taxon>
        <taxon>Streptophyta</taxon>
        <taxon>Embryophyta</taxon>
        <taxon>Tracheophyta</taxon>
        <taxon>Spermatophyta</taxon>
        <taxon>Magnoliopsida</taxon>
        <taxon>eudicotyledons</taxon>
        <taxon>Gunneridae</taxon>
        <taxon>Pentapetalae</taxon>
        <taxon>rosids</taxon>
        <taxon>fabids</taxon>
        <taxon>Fabales</taxon>
        <taxon>Fabaceae</taxon>
        <taxon>Papilionoideae</taxon>
        <taxon>50 kb inversion clade</taxon>
        <taxon>NPAAA clade</taxon>
        <taxon>Hologalegina</taxon>
        <taxon>IRL clade</taxon>
        <taxon>Trifolieae</taxon>
        <taxon>Trifolium</taxon>
    </lineage>
</organism>
<accession>A0A392VBI3</accession>
<sequence>MLQNFGISPHPDQELHSLVLVLWKSPVVPWLKVNTDGSVYDVNIAAVCGGVFRGCFARNLG</sequence>
<evidence type="ECO:0000313" key="2">
    <source>
        <dbReference type="Proteomes" id="UP000265520"/>
    </source>
</evidence>
<proteinExistence type="predicted"/>
<keyword evidence="2" id="KW-1185">Reference proteome</keyword>
<evidence type="ECO:0000313" key="1">
    <source>
        <dbReference type="EMBL" id="MCI85664.1"/>
    </source>
</evidence>
<reference evidence="1 2" key="1">
    <citation type="journal article" date="2018" name="Front. Plant Sci.">
        <title>Red Clover (Trifolium pratense) and Zigzag Clover (T. medium) - A Picture of Genomic Similarities and Differences.</title>
        <authorList>
            <person name="Dluhosova J."/>
            <person name="Istvanek J."/>
            <person name="Nedelnik J."/>
            <person name="Repkova J."/>
        </authorList>
    </citation>
    <scope>NUCLEOTIDE SEQUENCE [LARGE SCALE GENOMIC DNA]</scope>
    <source>
        <strain evidence="2">cv. 10/8</strain>
        <tissue evidence="1">Leaf</tissue>
    </source>
</reference>
<dbReference type="AlphaFoldDB" id="A0A392VBI3"/>
<comment type="caution">
    <text evidence="1">The sequence shown here is derived from an EMBL/GenBank/DDBJ whole genome shotgun (WGS) entry which is preliminary data.</text>
</comment>
<dbReference type="Proteomes" id="UP000265520">
    <property type="component" value="Unassembled WGS sequence"/>
</dbReference>
<name>A0A392VBI3_9FABA</name>
<protein>
    <submittedName>
        <fullName evidence="1">Uncharacterized protein</fullName>
    </submittedName>
</protein>
<feature type="non-terminal residue" evidence="1">
    <location>
        <position position="61"/>
    </location>
</feature>
<dbReference type="EMBL" id="LXQA011120865">
    <property type="protein sequence ID" value="MCI85664.1"/>
    <property type="molecule type" value="Genomic_DNA"/>
</dbReference>